<organism evidence="1 2">
    <name type="scientific">Sphagnum jensenii</name>
    <dbReference type="NCBI Taxonomy" id="128206"/>
    <lineage>
        <taxon>Eukaryota</taxon>
        <taxon>Viridiplantae</taxon>
        <taxon>Streptophyta</taxon>
        <taxon>Embryophyta</taxon>
        <taxon>Bryophyta</taxon>
        <taxon>Sphagnophytina</taxon>
        <taxon>Sphagnopsida</taxon>
        <taxon>Sphagnales</taxon>
        <taxon>Sphagnaceae</taxon>
        <taxon>Sphagnum</taxon>
    </lineage>
</organism>
<evidence type="ECO:0000313" key="1">
    <source>
        <dbReference type="EMBL" id="CAK9865465.1"/>
    </source>
</evidence>
<accession>A0ABP1ASB7</accession>
<proteinExistence type="predicted"/>
<protein>
    <submittedName>
        <fullName evidence="1">Uncharacterized protein</fullName>
    </submittedName>
</protein>
<reference evidence="1" key="1">
    <citation type="submission" date="2024-03" db="EMBL/GenBank/DDBJ databases">
        <authorList>
            <consortium name="ELIXIR-Norway"/>
            <consortium name="Elixir Norway"/>
        </authorList>
    </citation>
    <scope>NUCLEOTIDE SEQUENCE</scope>
</reference>
<sequence length="192" mass="20835">MGGKKRALQNTYRTGRESGTTIAQASCFRSSLGSRDFFGLSIRTSSLGECYRYLDQDLSRDSGLLSGSRSGPFSGVGSFLSSRSGPLSAVGTSFGLSIRTSLGSQDFFWALDQDLLSQDFYQCLDPGPLSRVGTSFRLLIRTSSLGTCFGISIRTSLETSFGDLDRDFSRDFFPDLDQDLFRDLNGGPGSSK</sequence>
<keyword evidence="2" id="KW-1185">Reference proteome</keyword>
<dbReference type="EMBL" id="OZ023716">
    <property type="protein sequence ID" value="CAK9865465.1"/>
    <property type="molecule type" value="Genomic_DNA"/>
</dbReference>
<gene>
    <name evidence="1" type="ORF">CSSPJE1EN2_LOCUS8460</name>
</gene>
<dbReference type="Proteomes" id="UP001497522">
    <property type="component" value="Chromosome 15"/>
</dbReference>
<evidence type="ECO:0000313" key="2">
    <source>
        <dbReference type="Proteomes" id="UP001497522"/>
    </source>
</evidence>
<name>A0ABP1ASB7_9BRYO</name>